<sequence>MGPLIAIVADTWRQSRHQVVFMLLLVILLVLSIVPTVIANPVTLPDENGEQVEHVRLLNFEESEVLLEGMWAMTYAQSIMLNRDEDDEGEPLDPFSPEGQALQEEMERIEELVEDTPHKQRAVEALISAVSGMVFTISMLLFIAAASGYFPSMLDAGAIDIVLAKPVERWKVYLGKYLGGLALFASALFACYTLMFLGLGIRTGVWAMDVFLVMPLQLLAAATLFALLALIGVITRSTNLCMILGFVYYLVVDSVLQILAIIPFEVEWLETVQKIIRYGIPNFGMLKTAAQISPINAPAVPWEQVGVAAVWIVLSTAVGYWRFRSTDY</sequence>
<keyword evidence="1" id="KW-1133">Transmembrane helix</keyword>
<reference evidence="2 3" key="1">
    <citation type="submission" date="2007-06" db="EMBL/GenBank/DDBJ databases">
        <authorList>
            <person name="Shimkets L."/>
            <person name="Ferriera S."/>
            <person name="Johnson J."/>
            <person name="Kravitz S."/>
            <person name="Beeson K."/>
            <person name="Sutton G."/>
            <person name="Rogers Y.-H."/>
            <person name="Friedman R."/>
            <person name="Frazier M."/>
            <person name="Venter J.C."/>
        </authorList>
    </citation>
    <scope>NUCLEOTIDE SEQUENCE [LARGE SCALE GENOMIC DNA]</scope>
    <source>
        <strain evidence="2 3">SIR-1</strain>
    </source>
</reference>
<feature type="transmembrane region" description="Helical" evidence="1">
    <location>
        <begin position="211"/>
        <end position="234"/>
    </location>
</feature>
<dbReference type="RefSeq" id="WP_006969024.1">
    <property type="nucleotide sequence ID" value="NZ_ABCS01000001.1"/>
</dbReference>
<dbReference type="GO" id="GO:0140359">
    <property type="term" value="F:ABC-type transporter activity"/>
    <property type="evidence" value="ECO:0007669"/>
    <property type="project" value="InterPro"/>
</dbReference>
<proteinExistence type="predicted"/>
<gene>
    <name evidence="2" type="ORF">PPSIR1_05263</name>
</gene>
<keyword evidence="3" id="KW-1185">Reference proteome</keyword>
<feature type="transmembrane region" description="Helical" evidence="1">
    <location>
        <begin position="125"/>
        <end position="146"/>
    </location>
</feature>
<feature type="transmembrane region" description="Helical" evidence="1">
    <location>
        <begin position="305"/>
        <end position="323"/>
    </location>
</feature>
<feature type="transmembrane region" description="Helical" evidence="1">
    <location>
        <begin position="177"/>
        <end position="199"/>
    </location>
</feature>
<name>A6FX25_9BACT</name>
<dbReference type="Proteomes" id="UP000005801">
    <property type="component" value="Unassembled WGS sequence"/>
</dbReference>
<keyword evidence="1" id="KW-0812">Transmembrane</keyword>
<dbReference type="OrthoDB" id="9805862at2"/>
<dbReference type="Pfam" id="PF12679">
    <property type="entry name" value="ABC2_membrane_2"/>
    <property type="match status" value="1"/>
</dbReference>
<dbReference type="AlphaFoldDB" id="A6FX25"/>
<feature type="transmembrane region" description="Helical" evidence="1">
    <location>
        <begin position="19"/>
        <end position="38"/>
    </location>
</feature>
<dbReference type="EMBL" id="ABCS01000001">
    <property type="protein sequence ID" value="EDM81849.1"/>
    <property type="molecule type" value="Genomic_DNA"/>
</dbReference>
<dbReference type="GO" id="GO:0005886">
    <property type="term" value="C:plasma membrane"/>
    <property type="evidence" value="ECO:0007669"/>
    <property type="project" value="UniProtKB-SubCell"/>
</dbReference>
<keyword evidence="1" id="KW-0472">Membrane</keyword>
<feature type="transmembrane region" description="Helical" evidence="1">
    <location>
        <begin position="246"/>
        <end position="264"/>
    </location>
</feature>
<evidence type="ECO:0000256" key="1">
    <source>
        <dbReference type="SAM" id="Phobius"/>
    </source>
</evidence>
<dbReference type="STRING" id="391625.PPSIR1_05263"/>
<dbReference type="PANTHER" id="PTHR43471">
    <property type="entry name" value="ABC TRANSPORTER PERMEASE"/>
    <property type="match status" value="1"/>
</dbReference>
<evidence type="ECO:0000313" key="3">
    <source>
        <dbReference type="Proteomes" id="UP000005801"/>
    </source>
</evidence>
<accession>A6FX25</accession>
<dbReference type="eggNOG" id="COG1277">
    <property type="taxonomic scope" value="Bacteria"/>
</dbReference>
<protein>
    <submittedName>
        <fullName evidence="2">Uncharacterized protein</fullName>
    </submittedName>
</protein>
<comment type="caution">
    <text evidence="2">The sequence shown here is derived from an EMBL/GenBank/DDBJ whole genome shotgun (WGS) entry which is preliminary data.</text>
</comment>
<evidence type="ECO:0000313" key="2">
    <source>
        <dbReference type="EMBL" id="EDM81849.1"/>
    </source>
</evidence>
<organism evidence="2 3">
    <name type="scientific">Plesiocystis pacifica SIR-1</name>
    <dbReference type="NCBI Taxonomy" id="391625"/>
    <lineage>
        <taxon>Bacteria</taxon>
        <taxon>Pseudomonadati</taxon>
        <taxon>Myxococcota</taxon>
        <taxon>Polyangia</taxon>
        <taxon>Nannocystales</taxon>
        <taxon>Nannocystaceae</taxon>
        <taxon>Plesiocystis</taxon>
    </lineage>
</organism>